<dbReference type="Pfam" id="PF08448">
    <property type="entry name" value="PAS_4"/>
    <property type="match status" value="1"/>
</dbReference>
<dbReference type="GO" id="GO:0005886">
    <property type="term" value="C:plasma membrane"/>
    <property type="evidence" value="ECO:0007669"/>
    <property type="project" value="UniProtKB-SubCell"/>
</dbReference>
<feature type="domain" description="PAC" evidence="9">
    <location>
        <begin position="209"/>
        <end position="262"/>
    </location>
</feature>
<dbReference type="Gene3D" id="1.10.287.130">
    <property type="match status" value="1"/>
</dbReference>
<dbReference type="InterPro" id="IPR036641">
    <property type="entry name" value="HPT_dom_sf"/>
</dbReference>
<proteinExistence type="predicted"/>
<dbReference type="PROSITE" id="PS50894">
    <property type="entry name" value="HPT"/>
    <property type="match status" value="1"/>
</dbReference>
<dbReference type="Pfam" id="PF01627">
    <property type="entry name" value="Hpt"/>
    <property type="match status" value="1"/>
</dbReference>
<dbReference type="EMBL" id="AP022841">
    <property type="protein sequence ID" value="BCA97323.1"/>
    <property type="molecule type" value="Genomic_DNA"/>
</dbReference>
<feature type="modified residue" description="Phosphohistidine" evidence="5">
    <location>
        <position position="748"/>
    </location>
</feature>
<protein>
    <recommendedName>
        <fullName evidence="2">histidine kinase</fullName>
        <ecNumber evidence="2">2.7.13.3</ecNumber>
    </recommendedName>
</protein>
<dbReference type="Pfam" id="PF00072">
    <property type="entry name" value="Response_reg"/>
    <property type="match status" value="1"/>
</dbReference>
<keyword evidence="3 6" id="KW-0597">Phosphoprotein</keyword>
<evidence type="ECO:0000256" key="1">
    <source>
        <dbReference type="ARBA" id="ARBA00000085"/>
    </source>
</evidence>
<gene>
    <name evidence="11" type="ORF">TUM19329_36840</name>
</gene>
<feature type="domain" description="HPt" evidence="10">
    <location>
        <begin position="709"/>
        <end position="802"/>
    </location>
</feature>
<dbReference type="CDD" id="cd00082">
    <property type="entry name" value="HisKA"/>
    <property type="match status" value="1"/>
</dbReference>
<dbReference type="SUPFAM" id="SSF55785">
    <property type="entry name" value="PYP-like sensor domain (PAS domain)"/>
    <property type="match status" value="2"/>
</dbReference>
<dbReference type="SUPFAM" id="SSF47226">
    <property type="entry name" value="Histidine-containing phosphotransfer domain, HPT domain"/>
    <property type="match status" value="1"/>
</dbReference>
<evidence type="ECO:0000259" key="8">
    <source>
        <dbReference type="PROSITE" id="PS50110"/>
    </source>
</evidence>
<dbReference type="InterPro" id="IPR001789">
    <property type="entry name" value="Sig_transdc_resp-reg_receiver"/>
</dbReference>
<evidence type="ECO:0000256" key="3">
    <source>
        <dbReference type="ARBA" id="ARBA00022553"/>
    </source>
</evidence>
<dbReference type="Gene3D" id="3.30.450.20">
    <property type="entry name" value="PAS domain"/>
    <property type="match status" value="1"/>
</dbReference>
<dbReference type="PANTHER" id="PTHR45339">
    <property type="entry name" value="HYBRID SIGNAL TRANSDUCTION HISTIDINE KINASE J"/>
    <property type="match status" value="1"/>
</dbReference>
<evidence type="ECO:0000313" key="11">
    <source>
        <dbReference type="EMBL" id="BCA97323.1"/>
    </source>
</evidence>
<dbReference type="Pfam" id="PF02518">
    <property type="entry name" value="HATPase_c"/>
    <property type="match status" value="1"/>
</dbReference>
<dbReference type="SUPFAM" id="SSF47384">
    <property type="entry name" value="Homodimeric domain of signal transducing histidine kinase"/>
    <property type="match status" value="1"/>
</dbReference>
<dbReference type="Gene3D" id="1.20.120.160">
    <property type="entry name" value="HPT domain"/>
    <property type="match status" value="1"/>
</dbReference>
<evidence type="ECO:0000256" key="6">
    <source>
        <dbReference type="PROSITE-ProRule" id="PRU00169"/>
    </source>
</evidence>
<keyword evidence="11" id="KW-0808">Transferase</keyword>
<feature type="modified residue" description="4-aspartylphosphate" evidence="6">
    <location>
        <position position="595"/>
    </location>
</feature>
<sequence>MGKNHLFSTLEQILPLMAGFSYLLDKDNHYKACTRSQALLFGLKAPQDIVNQTNKSLPLYQKHPELLNTLDAINHQMMQSKIAVQFDEPVKNQDGKLMVIKYHKIPLFDNKNGLIGVLSLVVDEPSNRPPVSSYSANDLALKHILTHLPEHVYWKNKEGQYLGCNLSQAKDLNLANCDDIIGKTDYDLSPKDKADLFWELDNQVLTHGLTIDAEEEIIKNGESRIVISKKAPLYNEFNQVIGLLGISFDISDRKKMEEELKKAKNAAEAANSAKTEFLTNMRHDIRTPLSGIVGFSELLKSQSNEQRIKEYADNLIASSHALLDLMDEVLEAVRVSSGEIPMLKRKFSLMQTFDQVIALNQARAHEKKLNLSLTVDTNLPCFVIGDKIRIHRIALELIGNALNFTDIGHVSVNVALAKKEGRQLVIKLTVTDSGMGIPKDKQQEIYLQFKRLTPSYQGIYKGAGLGLYVVKQFVDELGGEIYVASESNKGTCFTCLIPLQESLLDDDSGIDEIDDLKVETAYMTPAKHQQSKASSISLQHDKATAFVLVVEDNYIAQTVAKALLNQLDCAVDVASNGVDALELCKKNHYDLIFMDIGLGDGMDGYEVTHHVRNCSTEIKNTPIIALTAHGGDENRQRCIEAGMDAVLTKPLTQAHATDILKSFIPKLHETSVVDLSKTRRDLPDCDDEMFQLNQFPILNSDEALKNCATHAMLKELLTLMTQELPADLERMKKAFKAHDCPLVEKTAHKIKGGAVYVGTIRMKYACQYVERYWKTGQRELFDALYHQAVSTIEETITYIEGWLQRNTP</sequence>
<evidence type="ECO:0000256" key="4">
    <source>
        <dbReference type="ARBA" id="ARBA00023012"/>
    </source>
</evidence>
<evidence type="ECO:0000256" key="2">
    <source>
        <dbReference type="ARBA" id="ARBA00012438"/>
    </source>
</evidence>
<dbReference type="AlphaFoldDB" id="A0A6F8TAQ8"/>
<name>A0A6F8TAQ8_9GAMM</name>
<dbReference type="InterPro" id="IPR000700">
    <property type="entry name" value="PAS-assoc_C"/>
</dbReference>
<dbReference type="Gene3D" id="3.30.565.10">
    <property type="entry name" value="Histidine kinase-like ATPase, C-terminal domain"/>
    <property type="match status" value="1"/>
</dbReference>
<keyword evidence="11" id="KW-0614">Plasmid</keyword>
<dbReference type="SMART" id="SM00388">
    <property type="entry name" value="HisKA"/>
    <property type="match status" value="1"/>
</dbReference>
<geneLocation type="plasmid" evidence="12">
    <name>ptum19329-2 dna</name>
</geneLocation>
<dbReference type="InterPro" id="IPR003661">
    <property type="entry name" value="HisK_dim/P_dom"/>
</dbReference>
<dbReference type="CDD" id="cd17546">
    <property type="entry name" value="REC_hyHK_CKI1_RcsC-like"/>
    <property type="match status" value="1"/>
</dbReference>
<dbReference type="InterPro" id="IPR003594">
    <property type="entry name" value="HATPase_dom"/>
</dbReference>
<dbReference type="InterPro" id="IPR035965">
    <property type="entry name" value="PAS-like_dom_sf"/>
</dbReference>
<keyword evidence="12" id="KW-1185">Reference proteome</keyword>
<dbReference type="PROSITE" id="PS50109">
    <property type="entry name" value="HIS_KIN"/>
    <property type="match status" value="1"/>
</dbReference>
<evidence type="ECO:0000259" key="7">
    <source>
        <dbReference type="PROSITE" id="PS50109"/>
    </source>
</evidence>
<reference evidence="11" key="1">
    <citation type="journal article" date="2020" name="Microbiol. Resour. Announc.">
        <title>Complete Genome Sequence of Novel Psychrotolerant Legionella Strain TUM19329, Isolated from Antarctic Lake Sediment.</title>
        <authorList>
            <person name="Shimada S."/>
            <person name="Nakai R."/>
            <person name="Aoki K."/>
            <person name="Shimoeda N."/>
            <person name="Ohno G."/>
            <person name="Miyazaki Y."/>
            <person name="Kudoh S."/>
            <person name="Imura S."/>
            <person name="Watanabe K."/>
            <person name="Ishii Y."/>
            <person name="Tateda K."/>
        </authorList>
    </citation>
    <scope>NUCLEOTIDE SEQUENCE [LARGE SCALE GENOMIC DNA]</scope>
    <source>
        <strain evidence="11">TUM19329</strain>
        <plasmid evidence="11">pTUM19329-2</plasmid>
    </source>
</reference>
<evidence type="ECO:0000259" key="10">
    <source>
        <dbReference type="PROSITE" id="PS50894"/>
    </source>
</evidence>
<feature type="domain" description="Response regulatory" evidence="8">
    <location>
        <begin position="546"/>
        <end position="664"/>
    </location>
</feature>
<evidence type="ECO:0000313" key="12">
    <source>
        <dbReference type="Proteomes" id="UP000502894"/>
    </source>
</evidence>
<dbReference type="KEGG" id="lant:TUM19329_36840"/>
<dbReference type="InterPro" id="IPR013656">
    <property type="entry name" value="PAS_4"/>
</dbReference>
<feature type="domain" description="Histidine kinase" evidence="7">
    <location>
        <begin position="280"/>
        <end position="501"/>
    </location>
</feature>
<dbReference type="Proteomes" id="UP000502894">
    <property type="component" value="Plasmid ptum19329-2 dna"/>
</dbReference>
<dbReference type="GO" id="GO:0000155">
    <property type="term" value="F:phosphorelay sensor kinase activity"/>
    <property type="evidence" value="ECO:0007669"/>
    <property type="project" value="InterPro"/>
</dbReference>
<dbReference type="InterPro" id="IPR036890">
    <property type="entry name" value="HATPase_C_sf"/>
</dbReference>
<dbReference type="Gene3D" id="3.40.50.2300">
    <property type="match status" value="1"/>
</dbReference>
<dbReference type="GO" id="GO:0005524">
    <property type="term" value="F:ATP binding"/>
    <property type="evidence" value="ECO:0007669"/>
    <property type="project" value="UniProtKB-KW"/>
</dbReference>
<dbReference type="SUPFAM" id="SSF55874">
    <property type="entry name" value="ATPase domain of HSP90 chaperone/DNA topoisomerase II/histidine kinase"/>
    <property type="match status" value="1"/>
</dbReference>
<dbReference type="Pfam" id="PF00512">
    <property type="entry name" value="HisKA"/>
    <property type="match status" value="1"/>
</dbReference>
<dbReference type="InterPro" id="IPR008207">
    <property type="entry name" value="Sig_transdc_His_kin_Hpt_dom"/>
</dbReference>
<evidence type="ECO:0000259" key="9">
    <source>
        <dbReference type="PROSITE" id="PS50113"/>
    </source>
</evidence>
<dbReference type="SMART" id="SM00387">
    <property type="entry name" value="HATPase_c"/>
    <property type="match status" value="1"/>
</dbReference>
<dbReference type="InterPro" id="IPR005467">
    <property type="entry name" value="His_kinase_dom"/>
</dbReference>
<evidence type="ECO:0000256" key="5">
    <source>
        <dbReference type="PROSITE-ProRule" id="PRU00110"/>
    </source>
</evidence>
<dbReference type="InterPro" id="IPR004358">
    <property type="entry name" value="Sig_transdc_His_kin-like_C"/>
</dbReference>
<dbReference type="PROSITE" id="PS50110">
    <property type="entry name" value="RESPONSE_REGULATORY"/>
    <property type="match status" value="1"/>
</dbReference>
<keyword evidence="4" id="KW-0902">Two-component regulatory system</keyword>
<keyword evidence="11" id="KW-0418">Kinase</keyword>
<dbReference type="InterPro" id="IPR011006">
    <property type="entry name" value="CheY-like_superfamily"/>
</dbReference>
<accession>A0A6F8TAQ8</accession>
<dbReference type="PANTHER" id="PTHR45339:SF3">
    <property type="entry name" value="HISTIDINE KINASE"/>
    <property type="match status" value="1"/>
</dbReference>
<organism evidence="11 12">
    <name type="scientific">Legionella antarctica</name>
    <dbReference type="NCBI Taxonomy" id="2708020"/>
    <lineage>
        <taxon>Bacteria</taxon>
        <taxon>Pseudomonadati</taxon>
        <taxon>Pseudomonadota</taxon>
        <taxon>Gammaproteobacteria</taxon>
        <taxon>Legionellales</taxon>
        <taxon>Legionellaceae</taxon>
        <taxon>Legionella</taxon>
    </lineage>
</organism>
<dbReference type="SUPFAM" id="SSF52172">
    <property type="entry name" value="CheY-like"/>
    <property type="match status" value="1"/>
</dbReference>
<dbReference type="PRINTS" id="PR00344">
    <property type="entry name" value="BCTRLSENSOR"/>
</dbReference>
<comment type="catalytic activity">
    <reaction evidence="1">
        <text>ATP + protein L-histidine = ADP + protein N-phospho-L-histidine.</text>
        <dbReference type="EC" id="2.7.13.3"/>
    </reaction>
</comment>
<dbReference type="InterPro" id="IPR036097">
    <property type="entry name" value="HisK_dim/P_sf"/>
</dbReference>
<dbReference type="EC" id="2.7.13.3" evidence="2"/>
<dbReference type="PROSITE" id="PS50113">
    <property type="entry name" value="PAC"/>
    <property type="match status" value="1"/>
</dbReference>
<dbReference type="SMART" id="SM00448">
    <property type="entry name" value="REC"/>
    <property type="match status" value="1"/>
</dbReference>